<dbReference type="PATRIC" id="fig|1403939.3.peg.458"/>
<comment type="caution">
    <text evidence="2">The sequence shown here is derived from an EMBL/GenBank/DDBJ whole genome shotgun (WGS) entry which is preliminary data.</text>
</comment>
<accession>W1VQE9</accession>
<evidence type="ECO:0000256" key="1">
    <source>
        <dbReference type="SAM" id="MobiDB-lite"/>
    </source>
</evidence>
<feature type="region of interest" description="Disordered" evidence="1">
    <location>
        <begin position="1"/>
        <end position="27"/>
    </location>
</feature>
<evidence type="ECO:0000313" key="2">
    <source>
        <dbReference type="EMBL" id="ETJ06349.1"/>
    </source>
</evidence>
<evidence type="ECO:0000313" key="3">
    <source>
        <dbReference type="Proteomes" id="UP000018852"/>
    </source>
</evidence>
<organism evidence="2 3">
    <name type="scientific">Actinomyces urogenitalis DORA_12</name>
    <dbReference type="NCBI Taxonomy" id="1403939"/>
    <lineage>
        <taxon>Bacteria</taxon>
        <taxon>Bacillati</taxon>
        <taxon>Actinomycetota</taxon>
        <taxon>Actinomycetes</taxon>
        <taxon>Actinomycetales</taxon>
        <taxon>Actinomycetaceae</taxon>
        <taxon>Actinomyces</taxon>
    </lineage>
</organism>
<sequence length="206" mass="22781">MSVHTAAPASSRQSAPGGRATEEEGLYGPRGWSVRAGVWEVLAGARDELRSTTIPGRFGIAPQGHIDQEGPVDDYTPFHDMGPSAARRLLEILPARQLEDRQNLGPSLGCLLRACASASGRVRLSGYGIGPQRSDERVTVEALWVADPDLLDLEIDDDHEEGCCCQQVWQMVEERYGLDARACPDEISVIRRQWSWGEPGTWLWWD</sequence>
<gene>
    <name evidence="2" type="ORF">Q605_AUC00314G0001</name>
</gene>
<dbReference type="EMBL" id="AZLV01000314">
    <property type="protein sequence ID" value="ETJ06349.1"/>
    <property type="molecule type" value="Genomic_DNA"/>
</dbReference>
<protein>
    <submittedName>
        <fullName evidence="2">Uncharacterized protein</fullName>
    </submittedName>
</protein>
<reference evidence="2 3" key="1">
    <citation type="submission" date="2013-12" db="EMBL/GenBank/DDBJ databases">
        <title>A Varibaculum cambriense genome reconstructed from a premature infant gut community with otherwise low bacterial novelty that shifts toward anaerobic metabolism during the third week of life.</title>
        <authorList>
            <person name="Brown C.T."/>
            <person name="Sharon I."/>
            <person name="Thomas B.C."/>
            <person name="Castelle C.J."/>
            <person name="Morowitz M.J."/>
            <person name="Banfield J.F."/>
        </authorList>
    </citation>
    <scope>NUCLEOTIDE SEQUENCE [LARGE SCALE GENOMIC DNA]</scope>
    <source>
        <strain evidence="3">DORA_12</strain>
    </source>
</reference>
<name>W1VQE9_9ACTO</name>
<dbReference type="AlphaFoldDB" id="W1VQE9"/>
<dbReference type="Proteomes" id="UP000018852">
    <property type="component" value="Unassembled WGS sequence"/>
</dbReference>
<proteinExistence type="predicted"/>